<dbReference type="FunFam" id="3.40.50.300:FF:000032">
    <property type="entry name" value="Export ABC transporter ATP-binding protein"/>
    <property type="match status" value="1"/>
</dbReference>
<dbReference type="InterPro" id="IPR003593">
    <property type="entry name" value="AAA+_ATPase"/>
</dbReference>
<reference evidence="5 6" key="1">
    <citation type="submission" date="2023-07" db="EMBL/GenBank/DDBJ databases">
        <title>Sequencing the genomes of 1000 actinobacteria strains.</title>
        <authorList>
            <person name="Klenk H.-P."/>
        </authorList>
    </citation>
    <scope>NUCLEOTIDE SEQUENCE [LARGE SCALE GENOMIC DNA]</scope>
    <source>
        <strain evidence="5 6">DSM 44709</strain>
    </source>
</reference>
<keyword evidence="6" id="KW-1185">Reference proteome</keyword>
<accession>A0AAE4B188</accession>
<comment type="caution">
    <text evidence="5">The sequence shown here is derived from an EMBL/GenBank/DDBJ whole genome shotgun (WGS) entry which is preliminary data.</text>
</comment>
<evidence type="ECO:0000256" key="3">
    <source>
        <dbReference type="ARBA" id="ARBA00022840"/>
    </source>
</evidence>
<dbReference type="InterPro" id="IPR003439">
    <property type="entry name" value="ABC_transporter-like_ATP-bd"/>
</dbReference>
<protein>
    <submittedName>
        <fullName evidence="5">ABC transport system ATP-binding protein</fullName>
    </submittedName>
</protein>
<dbReference type="SUPFAM" id="SSF52540">
    <property type="entry name" value="P-loop containing nucleoside triphosphate hydrolases"/>
    <property type="match status" value="1"/>
</dbReference>
<dbReference type="GO" id="GO:0022857">
    <property type="term" value="F:transmembrane transporter activity"/>
    <property type="evidence" value="ECO:0007669"/>
    <property type="project" value="TreeGrafter"/>
</dbReference>
<dbReference type="SMART" id="SM00382">
    <property type="entry name" value="AAA"/>
    <property type="match status" value="1"/>
</dbReference>
<sequence length="228" mass="24525">MTYVLELAGVSRVFPTHPPVTALAGIDLRVTRGDYVGIVGPSGSGKSTLLNVLGLLDVPDAGSYTLEGTETTTMSDRRRTEVRGSRIGFVFQSFHLLMYRTVLENVMLGGLYTGVPAAARHRQAIIALDRVGMGHRQDFLPSRLSGGERQRVAIARALLGDPALLLCDEPTGNLDSANTAAVLDLFDELRAGGATLLVITHDLAVAARADRQVHIGDGRLSLLERNRR</sequence>
<dbReference type="Gene3D" id="3.40.50.300">
    <property type="entry name" value="P-loop containing nucleotide triphosphate hydrolases"/>
    <property type="match status" value="1"/>
</dbReference>
<dbReference type="AlphaFoldDB" id="A0AAE4B188"/>
<dbReference type="Pfam" id="PF00005">
    <property type="entry name" value="ABC_tran"/>
    <property type="match status" value="1"/>
</dbReference>
<evidence type="ECO:0000259" key="4">
    <source>
        <dbReference type="PROSITE" id="PS50893"/>
    </source>
</evidence>
<dbReference type="InterPro" id="IPR015854">
    <property type="entry name" value="ABC_transpr_LolD-like"/>
</dbReference>
<organism evidence="5 6">
    <name type="scientific">Catenuloplanes indicus</name>
    <dbReference type="NCBI Taxonomy" id="137267"/>
    <lineage>
        <taxon>Bacteria</taxon>
        <taxon>Bacillati</taxon>
        <taxon>Actinomycetota</taxon>
        <taxon>Actinomycetes</taxon>
        <taxon>Micromonosporales</taxon>
        <taxon>Micromonosporaceae</taxon>
        <taxon>Catenuloplanes</taxon>
    </lineage>
</organism>
<proteinExistence type="predicted"/>
<dbReference type="RefSeq" id="WP_307241778.1">
    <property type="nucleotide sequence ID" value="NZ_JAUSUZ010000001.1"/>
</dbReference>
<dbReference type="EMBL" id="JAUSUZ010000001">
    <property type="protein sequence ID" value="MDQ0367623.1"/>
    <property type="molecule type" value="Genomic_DNA"/>
</dbReference>
<dbReference type="GO" id="GO:0005524">
    <property type="term" value="F:ATP binding"/>
    <property type="evidence" value="ECO:0007669"/>
    <property type="project" value="UniProtKB-KW"/>
</dbReference>
<dbReference type="PROSITE" id="PS00211">
    <property type="entry name" value="ABC_TRANSPORTER_1"/>
    <property type="match status" value="1"/>
</dbReference>
<dbReference type="GO" id="GO:0005886">
    <property type="term" value="C:plasma membrane"/>
    <property type="evidence" value="ECO:0007669"/>
    <property type="project" value="TreeGrafter"/>
</dbReference>
<feature type="domain" description="ABC transporter" evidence="4">
    <location>
        <begin position="5"/>
        <end position="228"/>
    </location>
</feature>
<dbReference type="PANTHER" id="PTHR24220">
    <property type="entry name" value="IMPORT ATP-BINDING PROTEIN"/>
    <property type="match status" value="1"/>
</dbReference>
<name>A0AAE4B188_9ACTN</name>
<dbReference type="PANTHER" id="PTHR24220:SF86">
    <property type="entry name" value="ABC TRANSPORTER ABCH.1"/>
    <property type="match status" value="1"/>
</dbReference>
<dbReference type="CDD" id="cd03255">
    <property type="entry name" value="ABC_MJ0796_LolCDE_FtsE"/>
    <property type="match status" value="1"/>
</dbReference>
<dbReference type="GO" id="GO:0016887">
    <property type="term" value="F:ATP hydrolysis activity"/>
    <property type="evidence" value="ECO:0007669"/>
    <property type="project" value="InterPro"/>
</dbReference>
<evidence type="ECO:0000313" key="6">
    <source>
        <dbReference type="Proteomes" id="UP001240236"/>
    </source>
</evidence>
<evidence type="ECO:0000313" key="5">
    <source>
        <dbReference type="EMBL" id="MDQ0367623.1"/>
    </source>
</evidence>
<keyword evidence="2" id="KW-0547">Nucleotide-binding</keyword>
<evidence type="ECO:0000256" key="2">
    <source>
        <dbReference type="ARBA" id="ARBA00022741"/>
    </source>
</evidence>
<dbReference type="InterPro" id="IPR017871">
    <property type="entry name" value="ABC_transporter-like_CS"/>
</dbReference>
<keyword evidence="1" id="KW-0813">Transport</keyword>
<keyword evidence="3 5" id="KW-0067">ATP-binding</keyword>
<evidence type="ECO:0000256" key="1">
    <source>
        <dbReference type="ARBA" id="ARBA00022448"/>
    </source>
</evidence>
<dbReference type="Proteomes" id="UP001240236">
    <property type="component" value="Unassembled WGS sequence"/>
</dbReference>
<dbReference type="PROSITE" id="PS50893">
    <property type="entry name" value="ABC_TRANSPORTER_2"/>
    <property type="match status" value="1"/>
</dbReference>
<dbReference type="InterPro" id="IPR027417">
    <property type="entry name" value="P-loop_NTPase"/>
</dbReference>
<dbReference type="GO" id="GO:0098796">
    <property type="term" value="C:membrane protein complex"/>
    <property type="evidence" value="ECO:0007669"/>
    <property type="project" value="UniProtKB-ARBA"/>
</dbReference>
<dbReference type="InterPro" id="IPR017911">
    <property type="entry name" value="MacB-like_ATP-bd"/>
</dbReference>
<gene>
    <name evidence="5" type="ORF">J2S42_004292</name>
</gene>